<dbReference type="Gene3D" id="3.20.20.70">
    <property type="entry name" value="Aldolase class I"/>
    <property type="match status" value="1"/>
</dbReference>
<reference key="2">
    <citation type="submission" date="2010-03" db="EMBL/GenBank/DDBJ databases">
        <authorList>
            <person name="Ma Z."/>
            <person name="Wang X."/>
            <person name="Liu H."/>
        </authorList>
    </citation>
    <scope>NUCLEOTIDE SEQUENCE</scope>
    <source>
        <strain>MP145</strain>
    </source>
</reference>
<dbReference type="SUPFAM" id="SSF51366">
    <property type="entry name" value="Ribulose-phoshate binding barrel"/>
    <property type="match status" value="1"/>
</dbReference>
<dbReference type="InterPro" id="IPR013785">
    <property type="entry name" value="Aldolase_TIM"/>
</dbReference>
<dbReference type="eggNOG" id="COG0036">
    <property type="taxonomic scope" value="Bacteria"/>
</dbReference>
<evidence type="ECO:0000256" key="1">
    <source>
        <dbReference type="ARBA" id="ARBA00022723"/>
    </source>
</evidence>
<dbReference type="CDD" id="cd00429">
    <property type="entry name" value="RPE"/>
    <property type="match status" value="1"/>
</dbReference>
<reference evidence="3 4" key="3">
    <citation type="journal article" date="2011" name="J. Bacteriol.">
        <title>Genome sequences of Mycoplasma alligatoris A21JP2T and Mycoplasma crocodyli MP145T.</title>
        <authorList>
            <person name="Brown D.R."/>
            <person name="Farmerie W.G."/>
            <person name="May M."/>
            <person name="Benders G.A."/>
            <person name="Durkin A.S."/>
            <person name="Hlavinka K."/>
            <person name="Hostetler J."/>
            <person name="Jackson J."/>
            <person name="Johnson J."/>
            <person name="Miller R.H."/>
            <person name="Paralanov V."/>
            <person name="Radune D."/>
            <person name="Szczypinski B."/>
            <person name="Glass J.I."/>
        </authorList>
    </citation>
    <scope>NUCLEOTIDE SEQUENCE [LARGE SCALE GENOMIC DNA]</scope>
    <source>
        <strain evidence="4">ATCC 51981 / MP145</strain>
    </source>
</reference>
<protein>
    <submittedName>
        <fullName evidence="3">Ribulose-phosphate 3-epimerase (Pentose-5-phosphate 3-epimerase)</fullName>
        <ecNumber evidence="3">5.1.3.1</ecNumber>
    </submittedName>
</protein>
<accession>D5E5B2</accession>
<dbReference type="GO" id="GO:0005975">
    <property type="term" value="P:carbohydrate metabolic process"/>
    <property type="evidence" value="ECO:0007669"/>
    <property type="project" value="InterPro"/>
</dbReference>
<dbReference type="EMBL" id="CP001991">
    <property type="protein sequence ID" value="ADE19544.1"/>
    <property type="molecule type" value="Genomic_DNA"/>
</dbReference>
<sequence length="219" mass="25006">MIMEKNITPSLLNVEESKRLDMANTLIKAGIKWIHYDVMDEKFVPNKAIQISEIANISKNGLKHFKDAHLMVVNPLDYINDLKDIVDVITFHWEAFDDKEDFYDWLIQNYDDYKIGLAIKPNTKVEEIVDFLPYISLVLVMSVEPGKGGQSFIPSALDKIKFLYETRISKSYNYLIQVDGGINQDTSKLCFKNGADALVAGTYLVVEPTPERIKTLLPK</sequence>
<dbReference type="Pfam" id="PF00834">
    <property type="entry name" value="Ribul_P_3_epim"/>
    <property type="match status" value="1"/>
</dbReference>
<dbReference type="NCBIfam" id="NF004076">
    <property type="entry name" value="PRK05581.1-4"/>
    <property type="match status" value="1"/>
</dbReference>
<gene>
    <name evidence="3" type="primary">rpe</name>
    <name evidence="3" type="ordered locus">MCRO_0307</name>
</gene>
<keyword evidence="2 3" id="KW-0413">Isomerase</keyword>
<evidence type="ECO:0000313" key="4">
    <source>
        <dbReference type="Proteomes" id="UP000001845"/>
    </source>
</evidence>
<dbReference type="InterPro" id="IPR000056">
    <property type="entry name" value="Ribul_P_3_epim-like"/>
</dbReference>
<name>D5E5B2_MYCCM</name>
<dbReference type="PROSITE" id="PS01086">
    <property type="entry name" value="RIBUL_P_3_EPIMER_2"/>
    <property type="match status" value="1"/>
</dbReference>
<dbReference type="AlphaFoldDB" id="D5E5B2"/>
<reference evidence="4" key="1">
    <citation type="submission" date="2010-03" db="EMBL/GenBank/DDBJ databases">
        <title>The complete genome of Mycoplasma crocodyli MP145.</title>
        <authorList>
            <person name="Glass J.I."/>
            <person name="Durkin A.S."/>
            <person name="Hostetler J."/>
            <person name="Jackson J."/>
            <person name="Johnson J."/>
            <person name="May M.A."/>
            <person name="Paralanov V."/>
            <person name="Radune D."/>
            <person name="Szczypinski B."/>
            <person name="Brown D.R."/>
        </authorList>
    </citation>
    <scope>NUCLEOTIDE SEQUENCE [LARGE SCALE GENOMIC DNA]</scope>
    <source>
        <strain evidence="4">ATCC 51981 / MP145</strain>
    </source>
</reference>
<dbReference type="Proteomes" id="UP000001845">
    <property type="component" value="Chromosome"/>
</dbReference>
<keyword evidence="1" id="KW-0479">Metal-binding</keyword>
<proteinExistence type="predicted"/>
<dbReference type="KEGG" id="mcd:MCRO_0307"/>
<dbReference type="HOGENOM" id="CLU_054856_2_2_14"/>
<organism evidence="3 4">
    <name type="scientific">Mycoplasma crocodyli (strain ATCC 51981 / MP145)</name>
    <dbReference type="NCBI Taxonomy" id="512564"/>
    <lineage>
        <taxon>Bacteria</taxon>
        <taxon>Bacillati</taxon>
        <taxon>Mycoplasmatota</taxon>
        <taxon>Mollicutes</taxon>
        <taxon>Mycoplasmataceae</taxon>
        <taxon>Mycoplasma</taxon>
    </lineage>
</organism>
<evidence type="ECO:0000256" key="2">
    <source>
        <dbReference type="ARBA" id="ARBA00023235"/>
    </source>
</evidence>
<dbReference type="GO" id="GO:0004750">
    <property type="term" value="F:D-ribulose-phosphate 3-epimerase activity"/>
    <property type="evidence" value="ECO:0007669"/>
    <property type="project" value="UniProtKB-EC"/>
</dbReference>
<keyword evidence="4" id="KW-1185">Reference proteome</keyword>
<evidence type="ECO:0000313" key="3">
    <source>
        <dbReference type="EMBL" id="ADE19544.1"/>
    </source>
</evidence>
<dbReference type="PANTHER" id="PTHR11749">
    <property type="entry name" value="RIBULOSE-5-PHOSPHATE-3-EPIMERASE"/>
    <property type="match status" value="1"/>
</dbReference>
<dbReference type="GO" id="GO:0046872">
    <property type="term" value="F:metal ion binding"/>
    <property type="evidence" value="ECO:0007669"/>
    <property type="project" value="UniProtKB-KW"/>
</dbReference>
<dbReference type="EC" id="5.1.3.1" evidence="3"/>
<dbReference type="STRING" id="512564.MCRO_0307"/>
<dbReference type="InterPro" id="IPR011060">
    <property type="entry name" value="RibuloseP-bd_barrel"/>
</dbReference>